<feature type="compositionally biased region" description="Polar residues" evidence="1">
    <location>
        <begin position="894"/>
        <end position="904"/>
    </location>
</feature>
<protein>
    <recommendedName>
        <fullName evidence="5">CHASE domain-containing protein</fullName>
    </recommendedName>
</protein>
<gene>
    <name evidence="3" type="ORF">NESM_000857800</name>
</gene>
<feature type="transmembrane region" description="Helical" evidence="2">
    <location>
        <begin position="28"/>
        <end position="52"/>
    </location>
</feature>
<feature type="compositionally biased region" description="Gly residues" evidence="1">
    <location>
        <begin position="658"/>
        <end position="670"/>
    </location>
</feature>
<feature type="compositionally biased region" description="Low complexity" evidence="1">
    <location>
        <begin position="787"/>
        <end position="798"/>
    </location>
</feature>
<dbReference type="EMBL" id="JAECZO010000188">
    <property type="protein sequence ID" value="KAK7198911.1"/>
    <property type="molecule type" value="Genomic_DNA"/>
</dbReference>
<evidence type="ECO:0000313" key="3">
    <source>
        <dbReference type="EMBL" id="KAK7198911.1"/>
    </source>
</evidence>
<name>A0AAW0F0I7_9TRYP</name>
<keyword evidence="2" id="KW-1133">Transmembrane helix</keyword>
<feature type="region of interest" description="Disordered" evidence="1">
    <location>
        <begin position="1087"/>
        <end position="1114"/>
    </location>
</feature>
<evidence type="ECO:0000313" key="4">
    <source>
        <dbReference type="Proteomes" id="UP001430356"/>
    </source>
</evidence>
<sequence>MKKIFQTPTGNTAEDEQNNKRHAKRYRVYLIILAVWVAFLLILITILTPMLVLQRQDSDLEMVHRDEEAALANNYTTQFRDSILGAISAVYGVEGYIMGEMKTLPQLNATPAERVVGQYFPMFYSYAELVASSSSSIALFATAPGGVILQAYPKLAELSIDGWDLMNSSGYGVNYTDPGAAQRTDPMETVNSGVLALTGPYHGAGLPIVDDSGELEAVSDVWWVDLHQPIYNATSTATISSATFWGFAIVALAVDGLIRDKGFPAAMDSSMMAYVVYTIIGNTSSTCSVIMASSAFGNQTDCNTKDMQDFINDATTRDVLKEQLSWKISLKSTKRVNQLTTEVRNAIVISSVVGVLLVFALCVYLIVRCTRVYDGSVHAPKMAPFAMLTIGPCRGEELWDLASDQMVEVTEQLGQVLARQMVKHHAYQIQQVHPLTTSYVTRSVAAAVQMAFGTIEELHSDPIDDPLRRLLGDDGCLLLSYAVHWCTDAAVRVESLGGGLRYDGPDVVYGGRMWVFAGPNVVTVSPAALPSTMRMAHLKSRLFDSVFLRGVTTRQDLYVVTDTTDHRLKEAEAVAAEQVRRAREAQLQYAADKEAEPGSSDYAHRDRLLTSYPRTGYNGTSDLDGTSFFARGTGGTGGVLGSGGSSSQPSSNGDGDGRGGLAGARGGASGGVVVTRKDGVVGVCGVPTAIMVPSSSAEHALAGDGGPSQRSPTSSALELERRMVRRPARPRSAANVVSASSTSSSSAVNTRADREVDLAAAQLAWRAPVHPSASYSVHTPQTPPLQPLTSGTPGAAADHGARHHRSYPPLHSAHPAPHSSSSGSGSGGGGGSAVRHSDLLPTNPFVVVPPSAKVIAALHGLGGGGVGGGGVGGGGGGGIAAGVGGGVGGGVGPASTTTVSSDESNGGRRGGNALPTSVYDNPLAHDMNMAAAAAKANAPGGGGAAAIGGSTLVACTSNNNDGSAAMHGSAPAVDTFSTDLLLRPAISTQADLLLRTVFDRQAVALDVSYDSVRVLVYYFYCSYKILFRPLAAPELHNIYRRLMAAFGVPHQGILEHLAARCAIRFLQRHEETQTLLWDQQHRLQAHNRSASVGTHTNTTTTASVSDEGAASISA</sequence>
<feature type="transmembrane region" description="Helical" evidence="2">
    <location>
        <begin position="345"/>
        <end position="367"/>
    </location>
</feature>
<feature type="region of interest" description="Disordered" evidence="1">
    <location>
        <begin position="637"/>
        <end position="672"/>
    </location>
</feature>
<evidence type="ECO:0008006" key="5">
    <source>
        <dbReference type="Google" id="ProtNLM"/>
    </source>
</evidence>
<feature type="region of interest" description="Disordered" evidence="1">
    <location>
        <begin position="894"/>
        <end position="914"/>
    </location>
</feature>
<feature type="compositionally biased region" description="Low complexity" evidence="1">
    <location>
        <begin position="730"/>
        <end position="750"/>
    </location>
</feature>
<proteinExistence type="predicted"/>
<keyword evidence="2" id="KW-0472">Membrane</keyword>
<dbReference type="AlphaFoldDB" id="A0AAW0F0I7"/>
<dbReference type="Proteomes" id="UP001430356">
    <property type="component" value="Unassembled WGS sequence"/>
</dbReference>
<evidence type="ECO:0000256" key="1">
    <source>
        <dbReference type="SAM" id="MobiDB-lite"/>
    </source>
</evidence>
<comment type="caution">
    <text evidence="3">The sequence shown here is derived from an EMBL/GenBank/DDBJ whole genome shotgun (WGS) entry which is preliminary data.</text>
</comment>
<feature type="region of interest" description="Disordered" evidence="1">
    <location>
        <begin position="697"/>
        <end position="751"/>
    </location>
</feature>
<evidence type="ECO:0000256" key="2">
    <source>
        <dbReference type="SAM" id="Phobius"/>
    </source>
</evidence>
<accession>A0AAW0F0I7</accession>
<feature type="transmembrane region" description="Helical" evidence="2">
    <location>
        <begin position="237"/>
        <end position="258"/>
    </location>
</feature>
<organism evidence="3 4">
    <name type="scientific">Novymonas esmeraldas</name>
    <dbReference type="NCBI Taxonomy" id="1808958"/>
    <lineage>
        <taxon>Eukaryota</taxon>
        <taxon>Discoba</taxon>
        <taxon>Euglenozoa</taxon>
        <taxon>Kinetoplastea</taxon>
        <taxon>Metakinetoplastina</taxon>
        <taxon>Trypanosomatida</taxon>
        <taxon>Trypanosomatidae</taxon>
        <taxon>Novymonas</taxon>
    </lineage>
</organism>
<reference evidence="3 4" key="1">
    <citation type="journal article" date="2021" name="MBio">
        <title>A New Model Trypanosomatid, Novymonas esmeraldas: Genomic Perception of Its 'Candidatus Pandoraea novymonadis' Endosymbiont.</title>
        <authorList>
            <person name="Zakharova A."/>
            <person name="Saura A."/>
            <person name="Butenko A."/>
            <person name="Podesvova L."/>
            <person name="Warmusova S."/>
            <person name="Kostygov A.Y."/>
            <person name="Nenarokova A."/>
            <person name="Lukes J."/>
            <person name="Opperdoes F.R."/>
            <person name="Yurchenko V."/>
        </authorList>
    </citation>
    <scope>NUCLEOTIDE SEQUENCE [LARGE SCALE GENOMIC DNA]</scope>
    <source>
        <strain evidence="3 4">E262AT.01</strain>
    </source>
</reference>
<feature type="region of interest" description="Disordered" evidence="1">
    <location>
        <begin position="773"/>
        <end position="837"/>
    </location>
</feature>
<keyword evidence="2" id="KW-0812">Transmembrane</keyword>
<keyword evidence="4" id="KW-1185">Reference proteome</keyword>